<dbReference type="AlphaFoldDB" id="A0A2K3USJ6"/>
<dbReference type="SMART" id="SM00448">
    <property type="entry name" value="REC"/>
    <property type="match status" value="1"/>
</dbReference>
<dbReference type="PROSITE" id="PS50110">
    <property type="entry name" value="RESPONSE_REGULATORY"/>
    <property type="match status" value="1"/>
</dbReference>
<dbReference type="SUPFAM" id="SSF52172">
    <property type="entry name" value="CheY-like"/>
    <property type="match status" value="1"/>
</dbReference>
<accession>A0A2K3USJ6</accession>
<name>A0A2K3USJ6_9DEIO</name>
<dbReference type="InterPro" id="IPR051015">
    <property type="entry name" value="EvgA-like"/>
</dbReference>
<keyword evidence="5" id="KW-1185">Reference proteome</keyword>
<proteinExistence type="predicted"/>
<keyword evidence="1" id="KW-0597">Phosphoprotein</keyword>
<evidence type="ECO:0000259" key="3">
    <source>
        <dbReference type="PROSITE" id="PS50110"/>
    </source>
</evidence>
<dbReference type="PANTHER" id="PTHR45566:SF2">
    <property type="entry name" value="NARL SUBFAMILY"/>
    <property type="match status" value="1"/>
</dbReference>
<feature type="region of interest" description="Disordered" evidence="2">
    <location>
        <begin position="60"/>
        <end position="87"/>
    </location>
</feature>
<evidence type="ECO:0000313" key="5">
    <source>
        <dbReference type="Proteomes" id="UP000236379"/>
    </source>
</evidence>
<evidence type="ECO:0000256" key="2">
    <source>
        <dbReference type="SAM" id="MobiDB-lite"/>
    </source>
</evidence>
<dbReference type="CDD" id="cd17535">
    <property type="entry name" value="REC_NarL-like"/>
    <property type="match status" value="1"/>
</dbReference>
<dbReference type="OrthoDB" id="72751at2"/>
<comment type="caution">
    <text evidence="4">The sequence shown here is derived from an EMBL/GenBank/DDBJ whole genome shotgun (WGS) entry which is preliminary data.</text>
</comment>
<gene>
    <name evidence="4" type="ORF">CVO96_18925</name>
</gene>
<reference evidence="4 5" key="1">
    <citation type="submission" date="2018-01" db="EMBL/GenBank/DDBJ databases">
        <title>Deinococcus koreensis sp. nov., a radiation-resistant bacterium isolated from river water.</title>
        <authorList>
            <person name="Choi A."/>
        </authorList>
    </citation>
    <scope>NUCLEOTIDE SEQUENCE [LARGE SCALE GENOMIC DNA]</scope>
    <source>
        <strain evidence="4 5">SJW1-2</strain>
    </source>
</reference>
<dbReference type="EMBL" id="PPPD01000003">
    <property type="protein sequence ID" value="PNY79506.1"/>
    <property type="molecule type" value="Genomic_DNA"/>
</dbReference>
<dbReference type="PANTHER" id="PTHR45566">
    <property type="entry name" value="HTH-TYPE TRANSCRIPTIONAL REGULATOR YHJB-RELATED"/>
    <property type="match status" value="1"/>
</dbReference>
<feature type="domain" description="Response regulatory" evidence="3">
    <location>
        <begin position="100"/>
        <end position="215"/>
    </location>
</feature>
<dbReference type="Pfam" id="PF00072">
    <property type="entry name" value="Response_reg"/>
    <property type="match status" value="1"/>
</dbReference>
<dbReference type="Gene3D" id="3.40.50.2300">
    <property type="match status" value="1"/>
</dbReference>
<dbReference type="InterPro" id="IPR001789">
    <property type="entry name" value="Sig_transdc_resp-reg_receiver"/>
</dbReference>
<dbReference type="InterPro" id="IPR058245">
    <property type="entry name" value="NreC/VraR/RcsB-like_REC"/>
</dbReference>
<evidence type="ECO:0000313" key="4">
    <source>
        <dbReference type="EMBL" id="PNY79506.1"/>
    </source>
</evidence>
<feature type="modified residue" description="4-aspartylphosphate" evidence="1">
    <location>
        <position position="151"/>
    </location>
</feature>
<dbReference type="GO" id="GO:0000160">
    <property type="term" value="P:phosphorelay signal transduction system"/>
    <property type="evidence" value="ECO:0007669"/>
    <property type="project" value="InterPro"/>
</dbReference>
<dbReference type="InterPro" id="IPR011006">
    <property type="entry name" value="CheY-like_superfamily"/>
</dbReference>
<dbReference type="Proteomes" id="UP000236379">
    <property type="component" value="Unassembled WGS sequence"/>
</dbReference>
<organism evidence="4 5">
    <name type="scientific">Deinococcus koreensis</name>
    <dbReference type="NCBI Taxonomy" id="2054903"/>
    <lineage>
        <taxon>Bacteria</taxon>
        <taxon>Thermotogati</taxon>
        <taxon>Deinococcota</taxon>
        <taxon>Deinococci</taxon>
        <taxon>Deinococcales</taxon>
        <taxon>Deinococcaceae</taxon>
        <taxon>Deinococcus</taxon>
    </lineage>
</organism>
<sequence>MRPIRCGLRSATRGQDSRSRARWNAANTWACWECGNGRRVWGAVFRWSVRPVRARAFRYSCPSPNSPPGETRPVPNSPLLEPSAAGLEPESVRVRRGAAGLVLVDDHSRFREATASALRVDPAVQILGQGKCADDALRLARDLQPDLMLLDITMPGNGLCAARAIRATFPDIRIIMLTFSAAEDDVNAALAAGAQGYVLKGVGGRSLLRIVQAVLRREHYLAPELTGLLLLR</sequence>
<protein>
    <recommendedName>
        <fullName evidence="3">Response regulatory domain-containing protein</fullName>
    </recommendedName>
</protein>
<evidence type="ECO:0000256" key="1">
    <source>
        <dbReference type="PROSITE-ProRule" id="PRU00169"/>
    </source>
</evidence>